<evidence type="ECO:0000313" key="3">
    <source>
        <dbReference type="Proteomes" id="UP001480595"/>
    </source>
</evidence>
<dbReference type="RefSeq" id="XP_066715021.1">
    <property type="nucleotide sequence ID" value="XM_066859534.1"/>
</dbReference>
<accession>A0ABR1UV93</accession>
<feature type="region of interest" description="Disordered" evidence="1">
    <location>
        <begin position="1"/>
        <end position="137"/>
    </location>
</feature>
<sequence>MPPRHDEAPGEEEAPTKKHAVRGKYLSPIEEDPGGEKAPPRKEDIDGGEQLTREEGLSRREDSQHGNAPPRRDEPAHQGEALRLLEALLGKKPPRKAEPPREEASPREAPHAVETSTQPRKSPWRDPTPHSQAVARAENPRDLTFIRLEPSFGGAVCGAAMDLVLRLVLRRCNSGEGEPQGGQMTPAAVQVGCVLEEFGIEQPCKNSGGRLW</sequence>
<feature type="compositionally biased region" description="Low complexity" evidence="1">
    <location>
        <begin position="79"/>
        <end position="91"/>
    </location>
</feature>
<keyword evidence="3" id="KW-1185">Reference proteome</keyword>
<dbReference type="GeneID" id="92092597"/>
<evidence type="ECO:0000256" key="1">
    <source>
        <dbReference type="SAM" id="MobiDB-lite"/>
    </source>
</evidence>
<feature type="compositionally biased region" description="Basic and acidic residues" evidence="1">
    <location>
        <begin position="95"/>
        <end position="111"/>
    </location>
</feature>
<name>A0ABR1UV93_9PEZI</name>
<dbReference type="Proteomes" id="UP001480595">
    <property type="component" value="Unassembled WGS sequence"/>
</dbReference>
<reference evidence="2 3" key="1">
    <citation type="submission" date="2023-01" db="EMBL/GenBank/DDBJ databases">
        <title>Analysis of 21 Apiospora genomes using comparative genomics revels a genus with tremendous synthesis potential of carbohydrate active enzymes and secondary metabolites.</title>
        <authorList>
            <person name="Sorensen T."/>
        </authorList>
    </citation>
    <scope>NUCLEOTIDE SEQUENCE [LARGE SCALE GENOMIC DNA]</scope>
    <source>
        <strain evidence="2 3">CBS 135458</strain>
    </source>
</reference>
<feature type="compositionally biased region" description="Basic and acidic residues" evidence="1">
    <location>
        <begin position="34"/>
        <end position="77"/>
    </location>
</feature>
<evidence type="ECO:0000313" key="2">
    <source>
        <dbReference type="EMBL" id="KAK8061759.1"/>
    </source>
</evidence>
<dbReference type="EMBL" id="JAQQWL010000008">
    <property type="protein sequence ID" value="KAK8061759.1"/>
    <property type="molecule type" value="Genomic_DNA"/>
</dbReference>
<organism evidence="2 3">
    <name type="scientific">Apiospora phragmitis</name>
    <dbReference type="NCBI Taxonomy" id="2905665"/>
    <lineage>
        <taxon>Eukaryota</taxon>
        <taxon>Fungi</taxon>
        <taxon>Dikarya</taxon>
        <taxon>Ascomycota</taxon>
        <taxon>Pezizomycotina</taxon>
        <taxon>Sordariomycetes</taxon>
        <taxon>Xylariomycetidae</taxon>
        <taxon>Amphisphaeriales</taxon>
        <taxon>Apiosporaceae</taxon>
        <taxon>Apiospora</taxon>
    </lineage>
</organism>
<gene>
    <name evidence="2" type="ORF">PG994_008125</name>
</gene>
<proteinExistence type="predicted"/>
<comment type="caution">
    <text evidence="2">The sequence shown here is derived from an EMBL/GenBank/DDBJ whole genome shotgun (WGS) entry which is preliminary data.</text>
</comment>
<protein>
    <submittedName>
        <fullName evidence="2">Uncharacterized protein</fullName>
    </submittedName>
</protein>